<sequence length="172" mass="18950">MSTQRGTQSLPTSDKNTLNLTFSFPIPYNGTKPQVTATVQGSIGTYKVQDVVITPLQFKFGVTRTDQTNGWTEEPQLEWTAVGREVPPAEGTQVIEKSSSNTADITVKFPSTIDPAPKKIFAWVIGDFFSQITYAVQMGSINSSGFQCTVKRTNTTSGWDESPSLFWTIIQK</sequence>
<evidence type="ECO:0000313" key="1">
    <source>
        <dbReference type="EMBL" id="CAK8673225.1"/>
    </source>
</evidence>
<accession>A0ABP0F0I3</accession>
<dbReference type="Proteomes" id="UP001642483">
    <property type="component" value="Unassembled WGS sequence"/>
</dbReference>
<dbReference type="EMBL" id="CAWYQH010000002">
    <property type="protein sequence ID" value="CAK8673225.1"/>
    <property type="molecule type" value="Genomic_DNA"/>
</dbReference>
<name>A0ABP0F0I3_CLALP</name>
<gene>
    <name evidence="1" type="ORF">CVLEPA_LOCUS3037</name>
</gene>
<reference evidence="1 2" key="1">
    <citation type="submission" date="2024-02" db="EMBL/GenBank/DDBJ databases">
        <authorList>
            <person name="Daric V."/>
            <person name="Darras S."/>
        </authorList>
    </citation>
    <scope>NUCLEOTIDE SEQUENCE [LARGE SCALE GENOMIC DNA]</scope>
</reference>
<organism evidence="1 2">
    <name type="scientific">Clavelina lepadiformis</name>
    <name type="common">Light-bulb sea squirt</name>
    <name type="synonym">Ascidia lepadiformis</name>
    <dbReference type="NCBI Taxonomy" id="159417"/>
    <lineage>
        <taxon>Eukaryota</taxon>
        <taxon>Metazoa</taxon>
        <taxon>Chordata</taxon>
        <taxon>Tunicata</taxon>
        <taxon>Ascidiacea</taxon>
        <taxon>Aplousobranchia</taxon>
        <taxon>Clavelinidae</taxon>
        <taxon>Clavelina</taxon>
    </lineage>
</organism>
<comment type="caution">
    <text evidence="1">The sequence shown here is derived from an EMBL/GenBank/DDBJ whole genome shotgun (WGS) entry which is preliminary data.</text>
</comment>
<evidence type="ECO:0008006" key="3">
    <source>
        <dbReference type="Google" id="ProtNLM"/>
    </source>
</evidence>
<protein>
    <recommendedName>
        <fullName evidence="3">H-type lectin domain-containing protein</fullName>
    </recommendedName>
</protein>
<proteinExistence type="predicted"/>
<keyword evidence="2" id="KW-1185">Reference proteome</keyword>
<evidence type="ECO:0000313" key="2">
    <source>
        <dbReference type="Proteomes" id="UP001642483"/>
    </source>
</evidence>